<dbReference type="EMBL" id="HBUF01537886">
    <property type="protein sequence ID" value="CAG6753928.1"/>
    <property type="molecule type" value="Transcribed_RNA"/>
</dbReference>
<reference evidence="1" key="1">
    <citation type="submission" date="2021-05" db="EMBL/GenBank/DDBJ databases">
        <authorList>
            <person name="Alioto T."/>
            <person name="Alioto T."/>
            <person name="Gomez Garrido J."/>
        </authorList>
    </citation>
    <scope>NUCLEOTIDE SEQUENCE</scope>
</reference>
<dbReference type="EMBL" id="HBUF01537893">
    <property type="protein sequence ID" value="CAG6754003.1"/>
    <property type="molecule type" value="Transcribed_RNA"/>
</dbReference>
<dbReference type="EMBL" id="HBUF01338732">
    <property type="protein sequence ID" value="CAG6698584.1"/>
    <property type="molecule type" value="Transcribed_RNA"/>
</dbReference>
<dbReference type="EMBL" id="HBUF01338726">
    <property type="protein sequence ID" value="CAG6698562.1"/>
    <property type="molecule type" value="Transcribed_RNA"/>
</dbReference>
<sequence>MLLSWFPFHVFLVTINVDDFKIITLGFLIRTWFCFRDNGSIQSKIETIGRVRAQINGFIKNDCFNIISAGGITNVACQATVPGSHKTCITARRKGSRGRQKRVVTRIRQKGVVGASTGRGPFVGVEFGRCFLSRSAKDELVTQVSCQIGHI</sequence>
<proteinExistence type="predicted"/>
<dbReference type="EMBL" id="HBUF01537887">
    <property type="protein sequence ID" value="CAG6753940.1"/>
    <property type="molecule type" value="Transcribed_RNA"/>
</dbReference>
<protein>
    <submittedName>
        <fullName evidence="1">Uncharacterized protein</fullName>
    </submittedName>
</protein>
<dbReference type="EMBL" id="HBUF01537891">
    <property type="protein sequence ID" value="CAG6753982.1"/>
    <property type="molecule type" value="Transcribed_RNA"/>
</dbReference>
<organism evidence="1">
    <name type="scientific">Cacopsylla melanoneura</name>
    <dbReference type="NCBI Taxonomy" id="428564"/>
    <lineage>
        <taxon>Eukaryota</taxon>
        <taxon>Metazoa</taxon>
        <taxon>Ecdysozoa</taxon>
        <taxon>Arthropoda</taxon>
        <taxon>Hexapoda</taxon>
        <taxon>Insecta</taxon>
        <taxon>Pterygota</taxon>
        <taxon>Neoptera</taxon>
        <taxon>Paraneoptera</taxon>
        <taxon>Hemiptera</taxon>
        <taxon>Sternorrhyncha</taxon>
        <taxon>Psylloidea</taxon>
        <taxon>Psyllidae</taxon>
        <taxon>Psyllinae</taxon>
        <taxon>Cacopsylla</taxon>
    </lineage>
</organism>
<name>A0A8D8XKS2_9HEMI</name>
<dbReference type="EMBL" id="HBUF01338730">
    <property type="protein sequence ID" value="CAG6698576.1"/>
    <property type="molecule type" value="Transcribed_RNA"/>
</dbReference>
<dbReference type="EMBL" id="HBUF01537890">
    <property type="protein sequence ID" value="CAG6753969.1"/>
    <property type="molecule type" value="Transcribed_RNA"/>
</dbReference>
<accession>A0A8D8XKS2</accession>
<dbReference type="EMBL" id="HBUF01338729">
    <property type="protein sequence ID" value="CAG6698570.1"/>
    <property type="molecule type" value="Transcribed_RNA"/>
</dbReference>
<dbReference type="EMBL" id="HBUF01537892">
    <property type="protein sequence ID" value="CAG6753992.1"/>
    <property type="molecule type" value="Transcribed_RNA"/>
</dbReference>
<dbReference type="EMBL" id="HBUF01537888">
    <property type="protein sequence ID" value="CAG6753949.1"/>
    <property type="molecule type" value="Transcribed_RNA"/>
</dbReference>
<dbReference type="EMBL" id="HBUF01537895">
    <property type="protein sequence ID" value="CAG6754023.1"/>
    <property type="molecule type" value="Transcribed_RNA"/>
</dbReference>
<dbReference type="EMBL" id="HBUF01338733">
    <property type="protein sequence ID" value="CAG6698590.1"/>
    <property type="molecule type" value="Transcribed_RNA"/>
</dbReference>
<dbReference type="EMBL" id="HBUF01537889">
    <property type="protein sequence ID" value="CAG6753959.1"/>
    <property type="molecule type" value="Transcribed_RNA"/>
</dbReference>
<evidence type="ECO:0000313" key="1">
    <source>
        <dbReference type="EMBL" id="CAG6698584.1"/>
    </source>
</evidence>
<dbReference type="AlphaFoldDB" id="A0A8D8XKS2"/>